<reference evidence="2 3" key="1">
    <citation type="submission" date="2019-07" db="EMBL/GenBank/DDBJ databases">
        <title>De Novo Assembly of kiwifruit Actinidia rufa.</title>
        <authorList>
            <person name="Sugita-Konishi S."/>
            <person name="Sato K."/>
            <person name="Mori E."/>
            <person name="Abe Y."/>
            <person name="Kisaki G."/>
            <person name="Hamano K."/>
            <person name="Suezawa K."/>
            <person name="Otani M."/>
            <person name="Fukuda T."/>
            <person name="Manabe T."/>
            <person name="Gomi K."/>
            <person name="Tabuchi M."/>
            <person name="Akimitsu K."/>
            <person name="Kataoka I."/>
        </authorList>
    </citation>
    <scope>NUCLEOTIDE SEQUENCE [LARGE SCALE GENOMIC DNA]</scope>
    <source>
        <strain evidence="3">cv. Fuchu</strain>
    </source>
</reference>
<protein>
    <submittedName>
        <fullName evidence="2">Uncharacterized protein</fullName>
    </submittedName>
</protein>
<comment type="caution">
    <text evidence="2">The sequence shown here is derived from an EMBL/GenBank/DDBJ whole genome shotgun (WGS) entry which is preliminary data.</text>
</comment>
<feature type="region of interest" description="Disordered" evidence="1">
    <location>
        <begin position="33"/>
        <end position="100"/>
    </location>
</feature>
<evidence type="ECO:0000313" key="2">
    <source>
        <dbReference type="EMBL" id="GFZ01035.1"/>
    </source>
</evidence>
<name>A0A7J0FQP0_9ERIC</name>
<dbReference type="AlphaFoldDB" id="A0A7J0FQP0"/>
<dbReference type="EMBL" id="BJWL01000014">
    <property type="protein sequence ID" value="GFZ01035.1"/>
    <property type="molecule type" value="Genomic_DNA"/>
</dbReference>
<evidence type="ECO:0000313" key="3">
    <source>
        <dbReference type="Proteomes" id="UP000585474"/>
    </source>
</evidence>
<gene>
    <name evidence="2" type="ORF">Acr_14g0006700</name>
</gene>
<accession>A0A7J0FQP0</accession>
<sequence length="505" mass="55736">MWRRFEPRGHQLLLLPRGFHRVVTTVTEARQRKKLRYSKSRPPYLGTSSKGATDVGPVAFRTPNFTSPNPLDRGKTSPWNLAKSSPLSSPEPPSEYSSDRPEPKYCLFLAIGRGRVLRIISIHGNYPLRDSLLHGTNNYGILSRWQSFQLCLLHLRDIFPYSSFRGSRRDPRTRPITPSIKRPLPHCAKVRKKHAQHTQQSSSELFCLLSSSWSDLHAGGVLSGLAPAVYFCSSVQVALYVPEPLGASCILLELPTAFLQPPVASCNILQPLGYSCSILELPATSYIFVHHSEVSCNLLELLGITVSVSVLYCQALATPLVVTGVFGSLYSRWFLIRLDYLAPLLHLCYDPVQGVCYIGIRAARSLEEAGPGLSEVGRLPPVLTGLSEGSPAAVVVGSEEGGFVMIQCKGLLHFHPQKLAIEVSSTQGFVIISSPMPVSWSSLSRACRQRIGTGNGFDFVVDNERKADYGRLYWVWKGEASGSGRYRLAWLCGDKVGRRKGMLIG</sequence>
<evidence type="ECO:0000256" key="1">
    <source>
        <dbReference type="SAM" id="MobiDB-lite"/>
    </source>
</evidence>
<keyword evidence="3" id="KW-1185">Reference proteome</keyword>
<organism evidence="2 3">
    <name type="scientific">Actinidia rufa</name>
    <dbReference type="NCBI Taxonomy" id="165716"/>
    <lineage>
        <taxon>Eukaryota</taxon>
        <taxon>Viridiplantae</taxon>
        <taxon>Streptophyta</taxon>
        <taxon>Embryophyta</taxon>
        <taxon>Tracheophyta</taxon>
        <taxon>Spermatophyta</taxon>
        <taxon>Magnoliopsida</taxon>
        <taxon>eudicotyledons</taxon>
        <taxon>Gunneridae</taxon>
        <taxon>Pentapetalae</taxon>
        <taxon>asterids</taxon>
        <taxon>Ericales</taxon>
        <taxon>Actinidiaceae</taxon>
        <taxon>Actinidia</taxon>
    </lineage>
</organism>
<proteinExistence type="predicted"/>
<dbReference type="Proteomes" id="UP000585474">
    <property type="component" value="Unassembled WGS sequence"/>
</dbReference>